<name>A0A3B0ZJB9_9ZZZZ</name>
<feature type="domain" description="DSBA-like thioredoxin" evidence="6">
    <location>
        <begin position="100"/>
        <end position="193"/>
    </location>
</feature>
<evidence type="ECO:0000259" key="6">
    <source>
        <dbReference type="Pfam" id="PF01323"/>
    </source>
</evidence>
<reference evidence="7" key="1">
    <citation type="submission" date="2018-06" db="EMBL/GenBank/DDBJ databases">
        <authorList>
            <person name="Zhirakovskaya E."/>
        </authorList>
    </citation>
    <scope>NUCLEOTIDE SEQUENCE</scope>
</reference>
<dbReference type="PANTHER" id="PTHR35891">
    <property type="entry name" value="THIOL:DISULFIDE INTERCHANGE PROTEIN DSBA"/>
    <property type="match status" value="1"/>
</dbReference>
<accession>A0A3B0ZJB9</accession>
<evidence type="ECO:0000256" key="5">
    <source>
        <dbReference type="ARBA" id="ARBA00023284"/>
    </source>
</evidence>
<dbReference type="PIRSF" id="PIRSF001488">
    <property type="entry name" value="Tdi_protein"/>
    <property type="match status" value="1"/>
</dbReference>
<dbReference type="InterPro" id="IPR050824">
    <property type="entry name" value="Thiol_disulfide_DsbA"/>
</dbReference>
<dbReference type="InterPro" id="IPR001853">
    <property type="entry name" value="DSBA-like_thioredoxin_dom"/>
</dbReference>
<dbReference type="CDD" id="cd03019">
    <property type="entry name" value="DsbA_DsbA"/>
    <property type="match status" value="1"/>
</dbReference>
<dbReference type="PANTHER" id="PTHR35891:SF2">
    <property type="entry name" value="THIOL:DISULFIDE INTERCHANGE PROTEIN DSBA"/>
    <property type="match status" value="1"/>
</dbReference>
<keyword evidence="4" id="KW-1015">Disulfide bond</keyword>
<dbReference type="Pfam" id="PF01323">
    <property type="entry name" value="DSBA"/>
    <property type="match status" value="1"/>
</dbReference>
<evidence type="ECO:0000313" key="7">
    <source>
        <dbReference type="EMBL" id="VAW87442.1"/>
    </source>
</evidence>
<proteinExistence type="inferred from homology"/>
<keyword evidence="3" id="KW-0732">Signal</keyword>
<dbReference type="InterPro" id="IPR023205">
    <property type="entry name" value="DsbA/DsbL"/>
</dbReference>
<keyword evidence="5" id="KW-0676">Redox-active center</keyword>
<protein>
    <recommendedName>
        <fullName evidence="2">Thiol:disulfide interchange protein DsbA</fullName>
    </recommendedName>
</protein>
<evidence type="ECO:0000256" key="1">
    <source>
        <dbReference type="ARBA" id="ARBA00005791"/>
    </source>
</evidence>
<dbReference type="PROSITE" id="PS00194">
    <property type="entry name" value="THIOREDOXIN_1"/>
    <property type="match status" value="1"/>
</dbReference>
<dbReference type="SUPFAM" id="SSF52833">
    <property type="entry name" value="Thioredoxin-like"/>
    <property type="match status" value="1"/>
</dbReference>
<gene>
    <name evidence="7" type="ORF">MNBD_GAMMA16-1813</name>
</gene>
<dbReference type="InterPro" id="IPR036249">
    <property type="entry name" value="Thioredoxin-like_sf"/>
</dbReference>
<evidence type="ECO:0000256" key="2">
    <source>
        <dbReference type="ARBA" id="ARBA00013831"/>
    </source>
</evidence>
<dbReference type="EMBL" id="UOFO01000123">
    <property type="protein sequence ID" value="VAW87442.1"/>
    <property type="molecule type" value="Genomic_DNA"/>
</dbReference>
<dbReference type="GO" id="GO:0016491">
    <property type="term" value="F:oxidoreductase activity"/>
    <property type="evidence" value="ECO:0007669"/>
    <property type="project" value="InterPro"/>
</dbReference>
<dbReference type="AlphaFoldDB" id="A0A3B0ZJB9"/>
<sequence>MKQIKLTILPLFILIVSVISFSAKADLLTDEYQEGVSYQVIIPEQPTSSKEKIEIVGLFWYGCPHCHRFEPHIERWLESKADYIEYVRLPAIFRPDWAIHSRAFYVAEALDVVEDIHLPLFTAIHAHKRKLNTQAALAEFFEENGVDKKLFNKAFRSFGVEAKVRQSREMGRRYGLTGTPGIVINGKYRVDGNICKCGFSEMLKITDFLANKENENRS</sequence>
<organism evidence="7">
    <name type="scientific">hydrothermal vent metagenome</name>
    <dbReference type="NCBI Taxonomy" id="652676"/>
    <lineage>
        <taxon>unclassified sequences</taxon>
        <taxon>metagenomes</taxon>
        <taxon>ecological metagenomes</taxon>
    </lineage>
</organism>
<evidence type="ECO:0000256" key="3">
    <source>
        <dbReference type="ARBA" id="ARBA00022729"/>
    </source>
</evidence>
<dbReference type="Gene3D" id="3.40.30.10">
    <property type="entry name" value="Glutaredoxin"/>
    <property type="match status" value="1"/>
</dbReference>
<comment type="similarity">
    <text evidence="1">Belongs to the thioredoxin family. DsbA subfamily.</text>
</comment>
<evidence type="ECO:0000256" key="4">
    <source>
        <dbReference type="ARBA" id="ARBA00023157"/>
    </source>
</evidence>
<dbReference type="InterPro" id="IPR017937">
    <property type="entry name" value="Thioredoxin_CS"/>
</dbReference>